<comment type="similarity">
    <text evidence="2">Belongs to the THOC2 family.</text>
</comment>
<dbReference type="InterPro" id="IPR040007">
    <property type="entry name" value="Tho2"/>
</dbReference>
<keyword evidence="5" id="KW-0175">Coiled coil</keyword>
<protein>
    <recommendedName>
        <fullName evidence="3">THO complex subunit 2</fullName>
    </recommendedName>
</protein>
<dbReference type="PANTHER" id="PTHR21597">
    <property type="entry name" value="THO2 PROTEIN"/>
    <property type="match status" value="1"/>
</dbReference>
<dbReference type="STRING" id="478820.A0A196S7J9"/>
<feature type="domain" description="THO complex subunit 2 N-terminal" evidence="8">
    <location>
        <begin position="433"/>
        <end position="555"/>
    </location>
</feature>
<dbReference type="Pfam" id="PF16134">
    <property type="entry name" value="THOC2_N"/>
    <property type="match status" value="2"/>
</dbReference>
<evidence type="ECO:0000256" key="2">
    <source>
        <dbReference type="ARBA" id="ARBA00007857"/>
    </source>
</evidence>
<feature type="domain" description="THO complex subunitTHOC2 C-terminal" evidence="6">
    <location>
        <begin position="860"/>
        <end position="1133"/>
    </location>
</feature>
<sequence length="1157" mass="133071">MKQSFSAVMDYFLVTDRIVEKDENGNYSKLEQYLISLDTGEVNKYKEEEFLRELLYELIWRFLDGVYDINYLQKLLCGINEKEKTMFASLIYDVLWMIGLEVDGKLGCSDEQKPKQYESVIRMVVSSHLCTIYELNCRLETDTMLQSGLITADFTKLMIRTYTKRHYAQSKFNLLRDENEGYAKLLSYLHQPVINPSTLKETISGFIGIFCLDPNRVLDILLDACEFEPEKYPLFKGIFNEFKVSEIPQFIEFKFQYYQSQEEKQIPQSLLHFSIQLVNDGFLSLDFLKQILSYEEKEMREFAQKRTTVLFETISGMKKLTKEIPISAANIVPFPAHFNLVSLLTAACSLASLQTVLDLWRYILDTGVNPCWEASCLTALSRFLCNICYPVYSRVASLPVADPALSKIASRKQPLAKEDEFDAILPLLQRLLTPIQLMGPFIIYDPYFFTVVCRLFAAYLQHPADASFQPSIGEVYKTVLLPSLSMASPNCAMNIEVWCGLKWFSQSDRFEMYVHWQDETLTQNPDLMFGLKKNYLAIDYYLRRIAAGNVKEMSRILTFYAYATPLYFFRSFLYKCTTFDNLIRLIVPQLKLTSSLAIDCCVFCILDSLENRKKVLEDDHVTVERGFSLIIEFTAAVIRLLTQRADISLLMRFVEKQLRNGDVTMMLFVSKLISDVANIPLPREIATPSLSVLILRCLASSITLVTFTQRYKKLSLSGDSRDYVLNAILSPGVLQSLILLYPQYIARITYQNAYEDTLQLSTLYDRNSDIFCQLLLLLHHHASFTHMLTTSVPRPESLFTEYHLTLSVAAAILRSVLDSSEVVLQLVHSPLASLGDSNPWDITTPVFEETVKAFFPLATWSHLAFNGFLAFWLLQYTDLNTSAECYVEYEAVIEKEEKEKEKEKRLSRSERSATRQIEELKKELKAVQEDEARVRSHVAAMEPTLKELFEGFFCGSDANACVVDFIQFCLLPRVLTSPMDALFCAEFVRALVRWEVKNYNHILFVKRALTVFLSLLRGVTENEALNVSIFLLELFTDLCRWNESAKEYEAACAQNACFAKEWEKPEEARLSFEAYQKLYKHWMKLITVMIVSDLQSADLLHVRNALDFLQRVNSVYPKHSDNADALYPFLENLMLVGNGGIQTSAQMLCTCLDKLKK</sequence>
<dbReference type="InterPro" id="IPR032302">
    <property type="entry name" value="THOC2_N"/>
</dbReference>
<evidence type="ECO:0000256" key="5">
    <source>
        <dbReference type="SAM" id="Coils"/>
    </source>
</evidence>
<dbReference type="PANTHER" id="PTHR21597:SF0">
    <property type="entry name" value="THO COMPLEX SUBUNIT 2"/>
    <property type="match status" value="1"/>
</dbReference>
<dbReference type="OrthoDB" id="29024at2759"/>
<evidence type="ECO:0000259" key="6">
    <source>
        <dbReference type="Pfam" id="PF11262"/>
    </source>
</evidence>
<proteinExistence type="inferred from homology"/>
<accession>A0A196S7J9</accession>
<dbReference type="InterPro" id="IPR021726">
    <property type="entry name" value="THO_THOC2_N"/>
</dbReference>
<dbReference type="GO" id="GO:0003729">
    <property type="term" value="F:mRNA binding"/>
    <property type="evidence" value="ECO:0007669"/>
    <property type="project" value="TreeGrafter"/>
</dbReference>
<evidence type="ECO:0000313" key="9">
    <source>
        <dbReference type="EMBL" id="OAO13013.1"/>
    </source>
</evidence>
<gene>
    <name evidence="9" type="ORF">AV274_5306</name>
</gene>
<keyword evidence="4" id="KW-0539">Nucleus</keyword>
<evidence type="ECO:0000313" key="10">
    <source>
        <dbReference type="Proteomes" id="UP000078348"/>
    </source>
</evidence>
<dbReference type="GO" id="GO:0000445">
    <property type="term" value="C:THO complex part of transcription export complex"/>
    <property type="evidence" value="ECO:0007669"/>
    <property type="project" value="TreeGrafter"/>
</dbReference>
<dbReference type="Pfam" id="PF11262">
    <property type="entry name" value="Tho2"/>
    <property type="match status" value="1"/>
</dbReference>
<evidence type="ECO:0000259" key="7">
    <source>
        <dbReference type="Pfam" id="PF11732"/>
    </source>
</evidence>
<feature type="domain" description="THO complex subunit 2 N-terminal" evidence="8">
    <location>
        <begin position="41"/>
        <end position="224"/>
    </location>
</feature>
<dbReference type="Pfam" id="PF11732">
    <property type="entry name" value="Thoc2"/>
    <property type="match status" value="1"/>
</dbReference>
<organism evidence="9 10">
    <name type="scientific">Blastocystis sp. subtype 1 (strain ATCC 50177 / NandII)</name>
    <dbReference type="NCBI Taxonomy" id="478820"/>
    <lineage>
        <taxon>Eukaryota</taxon>
        <taxon>Sar</taxon>
        <taxon>Stramenopiles</taxon>
        <taxon>Bigyra</taxon>
        <taxon>Opalozoa</taxon>
        <taxon>Opalinata</taxon>
        <taxon>Blastocystidae</taxon>
        <taxon>Blastocystis</taxon>
    </lineage>
</organism>
<evidence type="ECO:0000256" key="1">
    <source>
        <dbReference type="ARBA" id="ARBA00004123"/>
    </source>
</evidence>
<keyword evidence="10" id="KW-1185">Reference proteome</keyword>
<dbReference type="AlphaFoldDB" id="A0A196S7J9"/>
<dbReference type="GO" id="GO:0006406">
    <property type="term" value="P:mRNA export from nucleus"/>
    <property type="evidence" value="ECO:0007669"/>
    <property type="project" value="InterPro"/>
</dbReference>
<feature type="coiled-coil region" evidence="5">
    <location>
        <begin position="886"/>
        <end position="937"/>
    </location>
</feature>
<comment type="subcellular location">
    <subcellularLocation>
        <location evidence="1">Nucleus</location>
    </subcellularLocation>
</comment>
<evidence type="ECO:0000256" key="4">
    <source>
        <dbReference type="ARBA" id="ARBA00023242"/>
    </source>
</evidence>
<dbReference type="EMBL" id="LXWW01000479">
    <property type="protein sequence ID" value="OAO13013.1"/>
    <property type="molecule type" value="Genomic_DNA"/>
</dbReference>
<comment type="caution">
    <text evidence="9">The sequence shown here is derived from an EMBL/GenBank/DDBJ whole genome shotgun (WGS) entry which is preliminary data.</text>
</comment>
<dbReference type="Proteomes" id="UP000078348">
    <property type="component" value="Unassembled WGS sequence"/>
</dbReference>
<evidence type="ECO:0000256" key="3">
    <source>
        <dbReference type="ARBA" id="ARBA00019596"/>
    </source>
</evidence>
<dbReference type="GO" id="GO:0006397">
    <property type="term" value="P:mRNA processing"/>
    <property type="evidence" value="ECO:0007669"/>
    <property type="project" value="InterPro"/>
</dbReference>
<dbReference type="InterPro" id="IPR021418">
    <property type="entry name" value="THO_THOC2_C"/>
</dbReference>
<reference evidence="9 10" key="1">
    <citation type="submission" date="2016-05" db="EMBL/GenBank/DDBJ databases">
        <title>Nuclear genome of Blastocystis sp. subtype 1 NandII.</title>
        <authorList>
            <person name="Gentekaki E."/>
            <person name="Curtis B."/>
            <person name="Stairs C."/>
            <person name="Eme L."/>
            <person name="Herman E."/>
            <person name="Klimes V."/>
            <person name="Arias M.C."/>
            <person name="Elias M."/>
            <person name="Hilliou F."/>
            <person name="Klute M."/>
            <person name="Malik S.-B."/>
            <person name="Pightling A."/>
            <person name="Rachubinski R."/>
            <person name="Salas D."/>
            <person name="Schlacht A."/>
            <person name="Suga H."/>
            <person name="Archibald J."/>
            <person name="Ball S.G."/>
            <person name="Clark G."/>
            <person name="Dacks J."/>
            <person name="Van Der Giezen M."/>
            <person name="Tsaousis A."/>
            <person name="Roger A."/>
        </authorList>
    </citation>
    <scope>NUCLEOTIDE SEQUENCE [LARGE SCALE GENOMIC DNA]</scope>
    <source>
        <strain evidence="10">ATCC 50177 / NandII</strain>
    </source>
</reference>
<evidence type="ECO:0000259" key="8">
    <source>
        <dbReference type="Pfam" id="PF16134"/>
    </source>
</evidence>
<feature type="domain" description="THO complex subunitTHOC2 N-terminal" evidence="7">
    <location>
        <begin position="561"/>
        <end position="623"/>
    </location>
</feature>
<name>A0A196S7J9_BLAHN</name>